<organism evidence="1 2">
    <name type="scientific">Richelia sinica FACHB-800</name>
    <dbReference type="NCBI Taxonomy" id="1357546"/>
    <lineage>
        <taxon>Bacteria</taxon>
        <taxon>Bacillati</taxon>
        <taxon>Cyanobacteriota</taxon>
        <taxon>Cyanophyceae</taxon>
        <taxon>Nostocales</taxon>
        <taxon>Nostocaceae</taxon>
        <taxon>Richelia</taxon>
    </lineage>
</organism>
<protein>
    <submittedName>
        <fullName evidence="1">Uncharacterized protein</fullName>
    </submittedName>
</protein>
<dbReference type="EMBL" id="CP021056">
    <property type="protein sequence ID" value="QXE25658.1"/>
    <property type="molecule type" value="Genomic_DNA"/>
</dbReference>
<evidence type="ECO:0000313" key="1">
    <source>
        <dbReference type="EMBL" id="QXE25658.1"/>
    </source>
</evidence>
<dbReference type="KEGG" id="rsin:B6N60_04378"/>
<dbReference type="AlphaFoldDB" id="A0A975TCS8"/>
<dbReference type="Proteomes" id="UP000683511">
    <property type="component" value="Chromosome"/>
</dbReference>
<proteinExistence type="predicted"/>
<name>A0A975TCS8_9NOST</name>
<evidence type="ECO:0000313" key="2">
    <source>
        <dbReference type="Proteomes" id="UP000683511"/>
    </source>
</evidence>
<reference evidence="1" key="1">
    <citation type="submission" date="2017-04" db="EMBL/GenBank/DDBJ databases">
        <title>Genome deletions in a multicellular cyanobacterial endosymbiont for morphological adaptation in marine diatoms.</title>
        <authorList>
            <person name="Wang Y."/>
            <person name="Gao H."/>
            <person name="Li R."/>
            <person name="Xu X."/>
        </authorList>
    </citation>
    <scope>NUCLEOTIDE SEQUENCE</scope>
    <source>
        <strain evidence="1">FACHB 800</strain>
    </source>
</reference>
<sequence length="34" mass="3958">MCQLGDKIPTESEFSAKKLLIAEDNWSEKRQHQP</sequence>
<keyword evidence="2" id="KW-1185">Reference proteome</keyword>
<gene>
    <name evidence="1" type="ORF">B6N60_04378</name>
</gene>
<accession>A0A975TCS8</accession>